<dbReference type="PATRIC" id="fig|1242965.3.peg.1574"/>
<feature type="compositionally biased region" description="Basic and acidic residues" evidence="1">
    <location>
        <begin position="17"/>
        <end position="30"/>
    </location>
</feature>
<evidence type="ECO:0000256" key="1">
    <source>
        <dbReference type="SAM" id="MobiDB-lite"/>
    </source>
</evidence>
<evidence type="ECO:0000313" key="3">
    <source>
        <dbReference type="Proteomes" id="UP000016625"/>
    </source>
</evidence>
<gene>
    <name evidence="2" type="ORF">UNSW2_1552</name>
</gene>
<feature type="region of interest" description="Disordered" evidence="1">
    <location>
        <begin position="17"/>
        <end position="38"/>
    </location>
</feature>
<accession>U2FKU5</accession>
<dbReference type="AlphaFoldDB" id="U2FKU5"/>
<dbReference type="Proteomes" id="UP000016625">
    <property type="component" value="Unassembled WGS sequence"/>
</dbReference>
<evidence type="ECO:0000313" key="2">
    <source>
        <dbReference type="EMBL" id="ERJ31257.1"/>
    </source>
</evidence>
<reference evidence="2 3" key="1">
    <citation type="journal article" date="2013" name="BMC Genomics">
        <title>Comparative genomics of Campylobacter concisus isolates reveals genetic diversity and provides insights into disease association.</title>
        <authorList>
            <person name="Deshpande N.P."/>
            <person name="Kaakoush N.O."/>
            <person name="Wilkins M.R."/>
            <person name="Mitchell H.M."/>
        </authorList>
    </citation>
    <scope>NUCLEOTIDE SEQUENCE [LARGE SCALE GENOMIC DNA]</scope>
    <source>
        <strain evidence="2 3">UNSW2</strain>
    </source>
</reference>
<comment type="caution">
    <text evidence="2">The sequence shown here is derived from an EMBL/GenBank/DDBJ whole genome shotgun (WGS) entry which is preliminary data.</text>
</comment>
<sequence length="38" mass="4481">MGFKLNLSRHKAVYVKRTKDEAPHPKDKVNLRSLSFLR</sequence>
<proteinExistence type="predicted"/>
<dbReference type="EMBL" id="ANNJ01000016">
    <property type="protein sequence ID" value="ERJ31257.1"/>
    <property type="molecule type" value="Genomic_DNA"/>
</dbReference>
<organism evidence="2 3">
    <name type="scientific">Campylobacter concisus UNSW2</name>
    <dbReference type="NCBI Taxonomy" id="1242965"/>
    <lineage>
        <taxon>Bacteria</taxon>
        <taxon>Pseudomonadati</taxon>
        <taxon>Campylobacterota</taxon>
        <taxon>Epsilonproteobacteria</taxon>
        <taxon>Campylobacterales</taxon>
        <taxon>Campylobacteraceae</taxon>
        <taxon>Campylobacter</taxon>
    </lineage>
</organism>
<protein>
    <submittedName>
        <fullName evidence="2">Uncharacterized protein</fullName>
    </submittedName>
</protein>
<name>U2FKU5_9BACT</name>